<dbReference type="EMBL" id="MT143976">
    <property type="protein sequence ID" value="QJA44448.1"/>
    <property type="molecule type" value="Genomic_DNA"/>
</dbReference>
<dbReference type="SUPFAM" id="SSF50494">
    <property type="entry name" value="Trypsin-like serine proteases"/>
    <property type="match status" value="1"/>
</dbReference>
<dbReference type="EMBL" id="MT144614">
    <property type="protein sequence ID" value="QJH95194.1"/>
    <property type="molecule type" value="Genomic_DNA"/>
</dbReference>
<keyword evidence="2" id="KW-0472">Membrane</keyword>
<gene>
    <name evidence="3" type="ORF">TM448A00108_0075</name>
    <name evidence="4" type="ORF">TM448B00355_0047</name>
</gene>
<reference evidence="3" key="1">
    <citation type="submission" date="2020-03" db="EMBL/GenBank/DDBJ databases">
        <title>The deep terrestrial virosphere.</title>
        <authorList>
            <person name="Holmfeldt K."/>
            <person name="Nilsson E."/>
            <person name="Simone D."/>
            <person name="Lopez-Fernandez M."/>
            <person name="Wu X."/>
            <person name="de Brujin I."/>
            <person name="Lundin D."/>
            <person name="Andersson A."/>
            <person name="Bertilsson S."/>
            <person name="Dopson M."/>
        </authorList>
    </citation>
    <scope>NUCLEOTIDE SEQUENCE</scope>
    <source>
        <strain evidence="3">TM448A00108</strain>
        <strain evidence="4">TM448B00355</strain>
    </source>
</reference>
<dbReference type="Gene3D" id="2.40.10.120">
    <property type="match status" value="1"/>
</dbReference>
<evidence type="ECO:0000313" key="4">
    <source>
        <dbReference type="EMBL" id="QJH95194.1"/>
    </source>
</evidence>
<name>A0A6H1ZA91_9ZZZZ</name>
<dbReference type="InterPro" id="IPR009003">
    <property type="entry name" value="Peptidase_S1_PA"/>
</dbReference>
<evidence type="ECO:0000256" key="2">
    <source>
        <dbReference type="SAM" id="Phobius"/>
    </source>
</evidence>
<keyword evidence="2" id="KW-0812">Transmembrane</keyword>
<feature type="transmembrane region" description="Helical" evidence="2">
    <location>
        <begin position="5"/>
        <end position="26"/>
    </location>
</feature>
<accession>A0A6H1ZA91</accession>
<evidence type="ECO:0000313" key="3">
    <source>
        <dbReference type="EMBL" id="QJA44448.1"/>
    </source>
</evidence>
<organism evidence="3">
    <name type="scientific">viral metagenome</name>
    <dbReference type="NCBI Taxonomy" id="1070528"/>
    <lineage>
        <taxon>unclassified sequences</taxon>
        <taxon>metagenomes</taxon>
        <taxon>organismal metagenomes</taxon>
    </lineage>
</organism>
<keyword evidence="1" id="KW-0175">Coiled coil</keyword>
<dbReference type="Pfam" id="PF13365">
    <property type="entry name" value="Trypsin_2"/>
    <property type="match status" value="1"/>
</dbReference>
<proteinExistence type="predicted"/>
<keyword evidence="2" id="KW-1133">Transmembrane helix</keyword>
<sequence>MLKKLLSTLSIVGIGIAIILSSAFIYNNQYNTKDIKLAARRASLQPVFHIPVMRASFTNPLPVSDQITNVKLEKILNEKKIEIEKRIREIIDEKSKSMYNSYITDIEAWGIEPVSSLFVPIGSLPGVPKYAKFLDNVIVVAEVDKENISAWEKKYEKDILVISELANISPSKAKDIITSLRSEGYIVSKEVINKASKVKLLWFRNGWSSNPQTLDWKVSLDNDNTNIITGYDSRGILEIRPVSIDRRVFVKAGYLDLKDEFKKTNEVKELEKKIEDLKEELNKVRDKYNESLIKKEDKRDISKATWGDVSMGIVKLEQFWMMSAASGVFLGNMRVRDNFSGIAGTAVHHVFREEKAVVLTNAHVARQALEGELYLTEDKEIMWVLMPGYPYIRFTKDSDHYGSPAHVLAIESDAVMSMDFDTAILVTSSVPEYEKYKAVLGNSDLVEEGTSVCMVGNPTSFQKFMTEGIISNKNYSVLDTLIANKWLSGIHDKIYYNWLKNSNMWFDTPIGIGGTSGSGVWALNGSEKGKVIALHNMGLVASTLFTQSLTEGKKVDIPFSLGSFNDTIQFVLKEYGRELFKDFSYRKAIYKLTTDDFESLYPEFKKTVSKKRGVDVSGMNGAVPINKVKQYLQERGLDPKHFNWKGLNKKYWER</sequence>
<evidence type="ECO:0000256" key="1">
    <source>
        <dbReference type="SAM" id="Coils"/>
    </source>
</evidence>
<protein>
    <submittedName>
        <fullName evidence="3">Putative trypsin-like peptidase domain containing protein</fullName>
    </submittedName>
</protein>
<dbReference type="AlphaFoldDB" id="A0A6H1ZA91"/>
<feature type="coiled-coil region" evidence="1">
    <location>
        <begin position="260"/>
        <end position="298"/>
    </location>
</feature>